<accession>A0ABX8JMB0</accession>
<dbReference type="EMBL" id="CP076724">
    <property type="protein sequence ID" value="QWV98231.1"/>
    <property type="molecule type" value="Genomic_DNA"/>
</dbReference>
<reference evidence="1 2" key="1">
    <citation type="submission" date="2021-06" db="EMBL/GenBank/DDBJ databases">
        <title>Gemonas diversity in paddy soil.</title>
        <authorList>
            <person name="Liu G."/>
        </authorList>
    </citation>
    <scope>NUCLEOTIDE SEQUENCE [LARGE SCALE GENOMIC DNA]</scope>
    <source>
        <strain evidence="1 2">RG29</strain>
    </source>
</reference>
<keyword evidence="2" id="KW-1185">Reference proteome</keyword>
<dbReference type="InterPro" id="IPR017601">
    <property type="entry name" value="DGQHR-contain_dom"/>
</dbReference>
<evidence type="ECO:0000313" key="1">
    <source>
        <dbReference type="EMBL" id="QWV98231.1"/>
    </source>
</evidence>
<sequence>MPKISLSALPINYNDTEFFLTVFNAKQLFRVSKVSRAEDDPETGFQRTLGKLRANNIKKYLQDGNIIPGSVILSAQTNSELVYDPVSKTISFHQLPNAFLVIDGQHRLYGANMADVDVFLPACIINGLKPEQEVQYFLDVNGYQKGVPKALQIELLKFMAEPTSKDEIRRALFDALDKTVESPLCGKMARTKTITGKISHVAFKSALDPIIDLSPMNNLEQHSRIKLLLNYLTAVEALLISIFGTADKLTNAAFFQAIMGAFVDACNLAMTRYSNYKVESFTLVLDPLTEFDWEVHSGTNQKAIKEFSNALRNAIAINNKISGDVF</sequence>
<dbReference type="Proteomes" id="UP000683493">
    <property type="component" value="Chromosome"/>
</dbReference>
<dbReference type="CDD" id="cd16413">
    <property type="entry name" value="DGQHR_domain"/>
    <property type="match status" value="1"/>
</dbReference>
<dbReference type="Pfam" id="PF14072">
    <property type="entry name" value="DndB"/>
    <property type="match status" value="1"/>
</dbReference>
<dbReference type="InterPro" id="IPR017642">
    <property type="entry name" value="DNA_S_mod_DndB"/>
</dbReference>
<name>A0ABX8JMB0_9BACT</name>
<evidence type="ECO:0000313" key="2">
    <source>
        <dbReference type="Proteomes" id="UP000683493"/>
    </source>
</evidence>
<proteinExistence type="predicted"/>
<protein>
    <submittedName>
        <fullName evidence="1">DGQHR domain-containing protein</fullName>
    </submittedName>
</protein>
<dbReference type="NCBIfam" id="TIGR03187">
    <property type="entry name" value="DGQHR"/>
    <property type="match status" value="1"/>
</dbReference>
<organism evidence="1 2">
    <name type="scientific">Geomonas diazotrophica</name>
    <dbReference type="NCBI Taxonomy" id="2843197"/>
    <lineage>
        <taxon>Bacteria</taxon>
        <taxon>Pseudomonadati</taxon>
        <taxon>Thermodesulfobacteriota</taxon>
        <taxon>Desulfuromonadia</taxon>
        <taxon>Geobacterales</taxon>
        <taxon>Geobacteraceae</taxon>
        <taxon>Geomonas</taxon>
    </lineage>
</organism>
<gene>
    <name evidence="1" type="ORF">KP005_02765</name>
</gene>